<dbReference type="PANTHER" id="PTHR30455:SF2">
    <property type="entry name" value="TRANSCRIPTIONAL REPRESSOR NRDR"/>
    <property type="match status" value="1"/>
</dbReference>
<evidence type="ECO:0000259" key="8">
    <source>
        <dbReference type="PROSITE" id="PS51161"/>
    </source>
</evidence>
<gene>
    <name evidence="7 9" type="primary">nrdR</name>
    <name evidence="9" type="ORF">G6CMJM_00459</name>
</gene>
<comment type="similarity">
    <text evidence="7">Belongs to the NrdR family.</text>
</comment>
<dbReference type="HAMAP" id="MF_00440">
    <property type="entry name" value="NrdR"/>
    <property type="match status" value="1"/>
</dbReference>
<evidence type="ECO:0000313" key="9">
    <source>
        <dbReference type="EMBL" id="RYC72532.1"/>
    </source>
</evidence>
<dbReference type="EMBL" id="PRLK01000006">
    <property type="protein sequence ID" value="RYC72532.1"/>
    <property type="molecule type" value="Genomic_DNA"/>
</dbReference>
<comment type="caution">
    <text evidence="7">Lacks conserved residue(s) required for the propagation of feature annotation.</text>
</comment>
<reference evidence="9 10" key="1">
    <citation type="journal article" date="2018" name="bioRxiv">
        <title>Evidence of independent acquisition and adaption of ultra-small bacteria to human hosts across the highly diverse yet reduced genomes of the phylum Saccharibacteria.</title>
        <authorList>
            <person name="McLean J.S."/>
            <person name="Bor B."/>
            <person name="To T.T."/>
            <person name="Liu Q."/>
            <person name="Kearns K.A."/>
            <person name="Solden L.M."/>
            <person name="Wrighton K.C."/>
            <person name="He X."/>
            <person name="Shi W."/>
        </authorList>
    </citation>
    <scope>NUCLEOTIDE SEQUENCE [LARGE SCALE GENOMIC DNA]</scope>
    <source>
        <strain evidence="9 10">TM7_CMJM_G6_1_HOT_870</strain>
    </source>
</reference>
<keyword evidence="10" id="KW-1185">Reference proteome</keyword>
<keyword evidence="6 7" id="KW-0804">Transcription</keyword>
<name>A0ABY0FHS1_9BACT</name>
<evidence type="ECO:0000256" key="1">
    <source>
        <dbReference type="ARBA" id="ARBA00022491"/>
    </source>
</evidence>
<keyword evidence="1 7" id="KW-0678">Repressor</keyword>
<reference evidence="9 10" key="2">
    <citation type="journal article" date="2020" name="Cell Rep.">
        <title>Acquisition and Adaptation of Ultra-small Parasitic Reduced Genome Bacteria to Mammalian Hosts.</title>
        <authorList>
            <person name="McLean J.S."/>
            <person name="Bor B."/>
            <person name="Kerns K.A."/>
            <person name="Liu Q."/>
            <person name="To T.T."/>
            <person name="Solden L."/>
            <person name="Hendrickson E.L."/>
            <person name="Wrighton K."/>
            <person name="Shi W."/>
            <person name="He X."/>
        </authorList>
    </citation>
    <scope>NUCLEOTIDE SEQUENCE [LARGE SCALE GENOMIC DNA]</scope>
    <source>
        <strain evidence="9 10">TM7_CMJM_G6_1_HOT_870</strain>
    </source>
</reference>
<dbReference type="PROSITE" id="PS51161">
    <property type="entry name" value="ATP_CONE"/>
    <property type="match status" value="1"/>
</dbReference>
<organism evidence="9 10">
    <name type="scientific">Candidatus Nanogingivalis gingivitcus</name>
    <dbReference type="NCBI Taxonomy" id="2171992"/>
    <lineage>
        <taxon>Bacteria</taxon>
        <taxon>Candidatus Saccharimonadota</taxon>
        <taxon>Candidatus Nanosyncoccalia</taxon>
        <taxon>Candidatus Nanogingivales</taxon>
        <taxon>Candidatus Nanogingivalaceae</taxon>
        <taxon>Candidatus Nanogingivalis</taxon>
    </lineage>
</organism>
<dbReference type="Pfam" id="PF22811">
    <property type="entry name" value="Zn_ribbon_NrdR"/>
    <property type="match status" value="1"/>
</dbReference>
<dbReference type="InterPro" id="IPR055173">
    <property type="entry name" value="NrdR-like_N"/>
</dbReference>
<keyword evidence="3 7" id="KW-0067">ATP-binding</keyword>
<feature type="domain" description="ATP-cone" evidence="8">
    <location>
        <begin position="45"/>
        <end position="133"/>
    </location>
</feature>
<dbReference type="Pfam" id="PF03477">
    <property type="entry name" value="ATP-cone"/>
    <property type="match status" value="1"/>
</dbReference>
<evidence type="ECO:0000256" key="6">
    <source>
        <dbReference type="ARBA" id="ARBA00023163"/>
    </source>
</evidence>
<dbReference type="PANTHER" id="PTHR30455">
    <property type="entry name" value="TRANSCRIPTIONAL REPRESSOR NRDR"/>
    <property type="match status" value="1"/>
</dbReference>
<comment type="caution">
    <text evidence="9">The sequence shown here is derived from an EMBL/GenBank/DDBJ whole genome shotgun (WGS) entry which is preliminary data.</text>
</comment>
<dbReference type="Proteomes" id="UP001190925">
    <property type="component" value="Unassembled WGS sequence"/>
</dbReference>
<evidence type="ECO:0000256" key="7">
    <source>
        <dbReference type="HAMAP-Rule" id="MF_00440"/>
    </source>
</evidence>
<evidence type="ECO:0000256" key="4">
    <source>
        <dbReference type="ARBA" id="ARBA00023015"/>
    </source>
</evidence>
<accession>A0ABY0FHS1</accession>
<evidence type="ECO:0000256" key="5">
    <source>
        <dbReference type="ARBA" id="ARBA00023125"/>
    </source>
</evidence>
<keyword evidence="5 7" id="KW-0238">DNA-binding</keyword>
<dbReference type="RefSeq" id="WP_129718861.1">
    <property type="nucleotide sequence ID" value="NZ_PRLK01000006.1"/>
</dbReference>
<proteinExistence type="inferred from homology"/>
<protein>
    <recommendedName>
        <fullName evidence="7">Transcriptional repressor NrdR</fullName>
    </recommendedName>
</protein>
<sequence length="145" mass="16930">MKYKIDETKVLESRVSVDGESIRRRRITKDGYRFTTYERIEKPQLTVLKSHGGREPFGRDKLKGSIIRSIGKFVSDMQVEEIINRVENKLLSRSNKVSSHQIGEEVLEALFVMNKVAYIRFASVFNGFQTVEDFEEILQKIRNEE</sequence>
<evidence type="ECO:0000313" key="10">
    <source>
        <dbReference type="Proteomes" id="UP001190925"/>
    </source>
</evidence>
<keyword evidence="2 7" id="KW-0547">Nucleotide-binding</keyword>
<evidence type="ECO:0000256" key="3">
    <source>
        <dbReference type="ARBA" id="ARBA00022840"/>
    </source>
</evidence>
<evidence type="ECO:0000256" key="2">
    <source>
        <dbReference type="ARBA" id="ARBA00022741"/>
    </source>
</evidence>
<dbReference type="InterPro" id="IPR003796">
    <property type="entry name" value="RNR_NrdR-like"/>
</dbReference>
<comment type="function">
    <text evidence="7">Negatively regulates transcription of bacterial ribonucleotide reductase nrd genes and operons by binding to NrdR-boxes.</text>
</comment>
<keyword evidence="4 7" id="KW-0805">Transcription regulation</keyword>
<dbReference type="InterPro" id="IPR005144">
    <property type="entry name" value="ATP-cone_dom"/>
</dbReference>